<feature type="region of interest" description="Disordered" evidence="6">
    <location>
        <begin position="1201"/>
        <end position="1242"/>
    </location>
</feature>
<evidence type="ECO:0000256" key="4">
    <source>
        <dbReference type="ARBA" id="ARBA00023136"/>
    </source>
</evidence>
<feature type="region of interest" description="Disordered" evidence="6">
    <location>
        <begin position="1847"/>
        <end position="1878"/>
    </location>
</feature>
<protein>
    <submittedName>
        <fullName evidence="8">Brefeldin A-inhibited guanine nucleotide-exchange protein 1</fullName>
    </submittedName>
</protein>
<dbReference type="InterPro" id="IPR032691">
    <property type="entry name" value="Mon2/Sec7/BIG1-like_HUS"/>
</dbReference>
<dbReference type="SUPFAM" id="SSF48425">
    <property type="entry name" value="Sec7 domain"/>
    <property type="match status" value="1"/>
</dbReference>
<feature type="compositionally biased region" description="Basic and acidic residues" evidence="6">
    <location>
        <begin position="397"/>
        <end position="410"/>
    </location>
</feature>
<dbReference type="SMART" id="SM00222">
    <property type="entry name" value="Sec7"/>
    <property type="match status" value="1"/>
</dbReference>
<keyword evidence="4" id="KW-0472">Membrane</keyword>
<comment type="subcellular location">
    <subcellularLocation>
        <location evidence="5">Cytoplasmic vesicle</location>
        <location evidence="5">COPI-coated vesicle membrane</location>
    </subcellularLocation>
</comment>
<dbReference type="InterPro" id="IPR018225">
    <property type="entry name" value="Transaldolase_AS"/>
</dbReference>
<evidence type="ECO:0000256" key="6">
    <source>
        <dbReference type="SAM" id="MobiDB-lite"/>
    </source>
</evidence>
<dbReference type="SUPFAM" id="SSF48371">
    <property type="entry name" value="ARM repeat"/>
    <property type="match status" value="1"/>
</dbReference>
<keyword evidence="1" id="KW-0813">Transport</keyword>
<dbReference type="GO" id="GO:0030663">
    <property type="term" value="C:COPI-coated vesicle membrane"/>
    <property type="evidence" value="ECO:0007669"/>
    <property type="project" value="UniProtKB-SubCell"/>
</dbReference>
<proteinExistence type="predicted"/>
<name>A0AAD5TRS0_9FUNG</name>
<comment type="caution">
    <text evidence="8">The sequence shown here is derived from an EMBL/GenBank/DDBJ whole genome shotgun (WGS) entry which is preliminary data.</text>
</comment>
<dbReference type="PANTHER" id="PTHR10663:SF375">
    <property type="entry name" value="LD29171P"/>
    <property type="match status" value="1"/>
</dbReference>
<dbReference type="InterPro" id="IPR000904">
    <property type="entry name" value="Sec7_dom"/>
</dbReference>
<dbReference type="PROSITE" id="PS01054">
    <property type="entry name" value="TRANSALDOLASE_1"/>
    <property type="match status" value="1"/>
</dbReference>
<dbReference type="GO" id="GO:0032012">
    <property type="term" value="P:regulation of ARF protein signal transduction"/>
    <property type="evidence" value="ECO:0007669"/>
    <property type="project" value="InterPro"/>
</dbReference>
<dbReference type="Gene3D" id="1.10.220.20">
    <property type="match status" value="1"/>
</dbReference>
<evidence type="ECO:0000259" key="7">
    <source>
        <dbReference type="PROSITE" id="PS50190"/>
    </source>
</evidence>
<feature type="compositionally biased region" description="Acidic residues" evidence="6">
    <location>
        <begin position="1645"/>
        <end position="1655"/>
    </location>
</feature>
<reference evidence="8" key="1">
    <citation type="submission" date="2020-05" db="EMBL/GenBank/DDBJ databases">
        <title>Phylogenomic resolution of chytrid fungi.</title>
        <authorList>
            <person name="Stajich J.E."/>
            <person name="Amses K."/>
            <person name="Simmons R."/>
            <person name="Seto K."/>
            <person name="Myers J."/>
            <person name="Bonds A."/>
            <person name="Quandt C.A."/>
            <person name="Barry K."/>
            <person name="Liu P."/>
            <person name="Grigoriev I."/>
            <person name="Longcore J.E."/>
            <person name="James T.Y."/>
        </authorList>
    </citation>
    <scope>NUCLEOTIDE SEQUENCE</scope>
    <source>
        <strain evidence="8">JEL0379</strain>
    </source>
</reference>
<feature type="compositionally biased region" description="Low complexity" evidence="6">
    <location>
        <begin position="1227"/>
        <end position="1240"/>
    </location>
</feature>
<dbReference type="PROSITE" id="PS50190">
    <property type="entry name" value="SEC7"/>
    <property type="match status" value="1"/>
</dbReference>
<evidence type="ECO:0000313" key="9">
    <source>
        <dbReference type="Proteomes" id="UP001212152"/>
    </source>
</evidence>
<feature type="region of interest" description="Disordered" evidence="6">
    <location>
        <begin position="98"/>
        <end position="188"/>
    </location>
</feature>
<dbReference type="GO" id="GO:0005975">
    <property type="term" value="P:carbohydrate metabolic process"/>
    <property type="evidence" value="ECO:0007669"/>
    <property type="project" value="InterPro"/>
</dbReference>
<dbReference type="InterPro" id="IPR035999">
    <property type="entry name" value="Sec7_dom_sf"/>
</dbReference>
<accession>A0AAD5TRS0</accession>
<keyword evidence="9" id="KW-1185">Reference proteome</keyword>
<evidence type="ECO:0000256" key="2">
    <source>
        <dbReference type="ARBA" id="ARBA00022490"/>
    </source>
</evidence>
<dbReference type="InterPro" id="IPR016024">
    <property type="entry name" value="ARM-type_fold"/>
</dbReference>
<dbReference type="InterPro" id="IPR046455">
    <property type="entry name" value="Sec7/BIG1-like_C"/>
</dbReference>
<gene>
    <name evidence="8" type="primary">ARFGEF1</name>
    <name evidence="8" type="ORF">HDU87_006691</name>
</gene>
<organism evidence="8 9">
    <name type="scientific">Geranomyces variabilis</name>
    <dbReference type="NCBI Taxonomy" id="109894"/>
    <lineage>
        <taxon>Eukaryota</taxon>
        <taxon>Fungi</taxon>
        <taxon>Fungi incertae sedis</taxon>
        <taxon>Chytridiomycota</taxon>
        <taxon>Chytridiomycota incertae sedis</taxon>
        <taxon>Chytridiomycetes</taxon>
        <taxon>Spizellomycetales</taxon>
        <taxon>Powellomycetaceae</taxon>
        <taxon>Geranomyces</taxon>
    </lineage>
</organism>
<dbReference type="EMBL" id="JADGJQ010000006">
    <property type="protein sequence ID" value="KAJ3183372.1"/>
    <property type="molecule type" value="Genomic_DNA"/>
</dbReference>
<evidence type="ECO:0000256" key="3">
    <source>
        <dbReference type="ARBA" id="ARBA00022927"/>
    </source>
</evidence>
<dbReference type="Gene3D" id="1.10.1000.11">
    <property type="entry name" value="Arf Nucleotide-binding Site Opener,domain 2"/>
    <property type="match status" value="1"/>
</dbReference>
<feature type="region of interest" description="Disordered" evidence="6">
    <location>
        <begin position="1540"/>
        <end position="1559"/>
    </location>
</feature>
<feature type="region of interest" description="Disordered" evidence="6">
    <location>
        <begin position="2023"/>
        <end position="2042"/>
    </location>
</feature>
<feature type="region of interest" description="Disordered" evidence="6">
    <location>
        <begin position="1643"/>
        <end position="1670"/>
    </location>
</feature>
<dbReference type="Pfam" id="PF01369">
    <property type="entry name" value="Sec7"/>
    <property type="match status" value="1"/>
</dbReference>
<feature type="region of interest" description="Disordered" evidence="6">
    <location>
        <begin position="307"/>
        <end position="439"/>
    </location>
</feature>
<keyword evidence="2" id="KW-0963">Cytoplasm</keyword>
<evidence type="ECO:0000256" key="5">
    <source>
        <dbReference type="ARBA" id="ARBA00060451"/>
    </source>
</evidence>
<dbReference type="GO" id="GO:0015031">
    <property type="term" value="P:protein transport"/>
    <property type="evidence" value="ECO:0007669"/>
    <property type="project" value="UniProtKB-KW"/>
</dbReference>
<dbReference type="FunFam" id="1.10.220.20:FF:000002">
    <property type="entry name" value="Brefeldin A-inhibited guanine nucleotide-exchange protein 1"/>
    <property type="match status" value="1"/>
</dbReference>
<dbReference type="InterPro" id="IPR023394">
    <property type="entry name" value="Sec7_C_sf"/>
</dbReference>
<dbReference type="FunFam" id="1.10.1000.11:FF:000003">
    <property type="entry name" value="Brefeldin A-inhibited guanine nucleotide-exchange protein 1"/>
    <property type="match status" value="1"/>
</dbReference>
<dbReference type="InterPro" id="IPR015403">
    <property type="entry name" value="Mon2/Sec7/BIG1-like_HDS"/>
</dbReference>
<sequence>MALPSTPAGPLIKASLDRLLQESPRGSELKDAVDTALAKLETERAASSDDGALISADGYWAPFKIACQQNQPPRIREAALDCLQKLIAHNVLRGAALPLDKSLPTPPQRRASATPGVDNDLTHLDISSPPTSPEPVDAERELSAEAAPTQEAAPPPAPSEEAPSGPIITARSTSLLPGNNAEGAHSDASQYPANPYMIDEIIHSVCTTFTGSQDEPVQLQVLKVLLTAVTSPACEVHQVSLLKVIQTCFNIHLNSRAQVNQMTAKASLTQMVNLIFSRMERYSEVLARSLETGSMVEIEQLTGLESSSAAELADVPPLPTNGVPGATAAEDADAVTDGPRTAPSVDSEPVTAMEEDLPSEATVPVADADASDKATPDSSSNTVDSQEKIENAAAQPESHDLKMSPPKEELSPESPQVTEPVQRPTAATGTRSGTNGNPYEPTITYYNELLRKDVYVVFRLLCRLSVTSENPQSSSATFNAAQVKEAHSLDEISYQSTKARQLALELIMSVMNNCGPVFQNDDLYVSLIRQNLCLSISRNGVTTNPALFELSLSIFLMVVRYYRSKLKTEVEVLLNTIYLHILEMGNSTYNQKRMVLQGLLKICENPQTLADLYINNDCDIAMVSLFERVVTVCSRVAQGRDVVLPVAPTGLMGFAVSAAGLDTKDNLKRLQERRLRLRGLCCLVALVNSLAEWSKDIAPNLPMQLRGRKAAETAARVASGEAIRDESQSRSFDGGRPAVLESPAKNFSDALAATSQANPILVYKHPLHNISLDHQLSHTFSTGSVSSLHGTAPESVPEDSVQIENMASRKQMLRQDIKLFNQKPVKGIRALIQHGFLEEDVLSIARFLHNTDTLTKAAIGEYLGEGDPFSIEVMHAFIDTLDFTNTEFVPALRAFLQTFRLPGESQKIDRIMEKFADRYYENNPEVFAKADTAYTLAFSVIMLNTDQHSPTIKHRMDVSAFIKNNRGINDDGDLPDELLSSVFEQVSQEEIIMEEEHAGRLAQMAIGWGAGDLNERQRMELYKKEISQVQKKSMGVLSQGVNSRTVVPFRTAVGGEIARPMFGMASWALMAVFSLAFEAANDEEDAAAGGAYGDENGSQPTSEPKPADLCLEGFALSIRLASIFRMETERDAFVTSLSKLTGLSHIHDIRPKNIRAIKTLITIADQLGEYLEGSWLQALKAISQLERLQVIANRGSSFDARRSGEIAGDDQGDDSLPQQLVPHGVGPRSSASSPPAAPAAGTSYRTIEDLSSQSRPNPFVEKLIAEFHNQATVVAVDRIFTNTLRLSATAIIHFFRCLCHVSMEEVGIDPLTTPVGAIPNPKTLQAAGAAPRMYLLQKIVEIAYYNMPRIRFEWTQIWRILQPYFNTVACHPNVTVSTFAVDSLRQLSMKFLEREELGHWTAQNEFLRSFEWIMKHNPDPRIKELILSSTRQMIQARGKSLRSGWKSIFVVLSKAAQSGDEKIVNLAVNVVQMIFSGFFEYVVGNAGAGFVDFVGCLVEVTLVEGPNSEEVATGGIQLLQGVAKWLSGWSGEVTLPGRRKQSIAEPPTPGGNAFAGPQRLPSQPYLSPSGRVTEDHFFLKWFPILSAFSRIIIDSESVSVRTKAMDALFETLRTAGAVFEVAYWKNIQRSVILPIFAELGRGAGEDDQDADDSQDEAGGQEASRAIRRAPQARGIKDPHMTAIYIHGLRLYIDLATTYFATFSSNPDLLRGVFDLLVGMLTKRDEKLATTGGICLHGFVRDIMGNIETDTVWGVVTEAVERAFRGTLPGELLCCEYEPVPAASAANSTVVLAADRTPIVEAGYRAAKEAVGEGKRVTLVTLDFDFVLVKCVTHLELVQGVRDLVFSGSSGSASRRGSRRDSLLGPSATLVPTPVSPNGAPARPTQAIALIPYAFRQRWIRCLYSSYAVARAFNEEGALRYAIYKRGLVPQLPHLVKQETVSFATYVRVLFAAHRIDEEQNTLADDPENDGGELVRQTLDVLTRYVEFVGDQTRNALHVGLWSPVVVLTFRELLDVESLWRSPPPADSASGAEGAKKPLPQHPPTLAKFIPQYFKAAVRMMGVDRPEVRAVLQEFLERVGEDYISV</sequence>
<dbReference type="GO" id="GO:0005085">
    <property type="term" value="F:guanyl-nucleotide exchange factor activity"/>
    <property type="evidence" value="ECO:0007669"/>
    <property type="project" value="InterPro"/>
</dbReference>
<dbReference type="CDD" id="cd00171">
    <property type="entry name" value="Sec7"/>
    <property type="match status" value="1"/>
</dbReference>
<dbReference type="Pfam" id="PF12783">
    <property type="entry name" value="Sec7-like_HUS"/>
    <property type="match status" value="1"/>
</dbReference>
<evidence type="ECO:0000313" key="8">
    <source>
        <dbReference type="EMBL" id="KAJ3183372.1"/>
    </source>
</evidence>
<dbReference type="Pfam" id="PF20252">
    <property type="entry name" value="BIG2_C"/>
    <property type="match status" value="1"/>
</dbReference>
<keyword evidence="3" id="KW-0653">Protein transport</keyword>
<feature type="domain" description="SEC7" evidence="7">
    <location>
        <begin position="802"/>
        <end position="989"/>
    </location>
</feature>
<dbReference type="Proteomes" id="UP001212152">
    <property type="component" value="Unassembled WGS sequence"/>
</dbReference>
<dbReference type="Pfam" id="PF16213">
    <property type="entry name" value="DCB"/>
    <property type="match status" value="2"/>
</dbReference>
<dbReference type="Pfam" id="PF09324">
    <property type="entry name" value="Sec7-like_HDS"/>
    <property type="match status" value="1"/>
</dbReference>
<evidence type="ECO:0000256" key="1">
    <source>
        <dbReference type="ARBA" id="ARBA00022448"/>
    </source>
</evidence>
<feature type="compositionally biased region" description="Polar residues" evidence="6">
    <location>
        <begin position="425"/>
        <end position="437"/>
    </location>
</feature>
<dbReference type="PANTHER" id="PTHR10663">
    <property type="entry name" value="GUANYL-NUCLEOTIDE EXCHANGE FACTOR"/>
    <property type="match status" value="1"/>
</dbReference>
<dbReference type="InterPro" id="IPR032629">
    <property type="entry name" value="DCB_dom"/>
</dbReference>